<dbReference type="Gene3D" id="1.10.3720.10">
    <property type="entry name" value="MetI-like"/>
    <property type="match status" value="1"/>
</dbReference>
<evidence type="ECO:0000313" key="10">
    <source>
        <dbReference type="Proteomes" id="UP000295008"/>
    </source>
</evidence>
<dbReference type="PANTHER" id="PTHR43005:SF1">
    <property type="entry name" value="SPERMIDINE_PUTRESCINE TRANSPORT SYSTEM PERMEASE PROTEIN"/>
    <property type="match status" value="1"/>
</dbReference>
<dbReference type="OrthoDB" id="9774308at2"/>
<evidence type="ECO:0000259" key="8">
    <source>
        <dbReference type="PROSITE" id="PS50928"/>
    </source>
</evidence>
<accession>A0A4R1R2Y8</accession>
<protein>
    <submittedName>
        <fullName evidence="9">Carbohydrate ABC transporter membrane protein 1 (CUT1 family)</fullName>
    </submittedName>
</protein>
<dbReference type="SUPFAM" id="SSF161098">
    <property type="entry name" value="MetI-like"/>
    <property type="match status" value="1"/>
</dbReference>
<dbReference type="Pfam" id="PF00528">
    <property type="entry name" value="BPD_transp_1"/>
    <property type="match status" value="1"/>
</dbReference>
<feature type="transmembrane region" description="Helical" evidence="7">
    <location>
        <begin position="79"/>
        <end position="100"/>
    </location>
</feature>
<organism evidence="9 10">
    <name type="scientific">Hydrogenispora ethanolica</name>
    <dbReference type="NCBI Taxonomy" id="1082276"/>
    <lineage>
        <taxon>Bacteria</taxon>
        <taxon>Bacillati</taxon>
        <taxon>Bacillota</taxon>
        <taxon>Hydrogenispora</taxon>
    </lineage>
</organism>
<keyword evidence="10" id="KW-1185">Reference proteome</keyword>
<dbReference type="GO" id="GO:0005886">
    <property type="term" value="C:plasma membrane"/>
    <property type="evidence" value="ECO:0007669"/>
    <property type="project" value="UniProtKB-SubCell"/>
</dbReference>
<feature type="transmembrane region" description="Helical" evidence="7">
    <location>
        <begin position="271"/>
        <end position="290"/>
    </location>
</feature>
<dbReference type="InterPro" id="IPR035906">
    <property type="entry name" value="MetI-like_sf"/>
</dbReference>
<reference evidence="9 10" key="1">
    <citation type="submission" date="2019-03" db="EMBL/GenBank/DDBJ databases">
        <title>Genomic Encyclopedia of Type Strains, Phase IV (KMG-IV): sequencing the most valuable type-strain genomes for metagenomic binning, comparative biology and taxonomic classification.</title>
        <authorList>
            <person name="Goeker M."/>
        </authorList>
    </citation>
    <scope>NUCLEOTIDE SEQUENCE [LARGE SCALE GENOMIC DNA]</scope>
    <source>
        <strain evidence="9 10">LX-B</strain>
    </source>
</reference>
<evidence type="ECO:0000256" key="1">
    <source>
        <dbReference type="ARBA" id="ARBA00004651"/>
    </source>
</evidence>
<dbReference type="CDD" id="cd06261">
    <property type="entry name" value="TM_PBP2"/>
    <property type="match status" value="1"/>
</dbReference>
<keyword evidence="6 7" id="KW-0472">Membrane</keyword>
<dbReference type="PROSITE" id="PS50928">
    <property type="entry name" value="ABC_TM1"/>
    <property type="match status" value="1"/>
</dbReference>
<proteinExistence type="inferred from homology"/>
<evidence type="ECO:0000256" key="6">
    <source>
        <dbReference type="ARBA" id="ARBA00023136"/>
    </source>
</evidence>
<feature type="domain" description="ABC transmembrane type-1" evidence="8">
    <location>
        <begin position="75"/>
        <end position="289"/>
    </location>
</feature>
<dbReference type="RefSeq" id="WP_132016531.1">
    <property type="nucleotide sequence ID" value="NZ_SLUN01000038.1"/>
</dbReference>
<feature type="transmembrane region" description="Helical" evidence="7">
    <location>
        <begin position="112"/>
        <end position="133"/>
    </location>
</feature>
<evidence type="ECO:0000313" key="9">
    <source>
        <dbReference type="EMBL" id="TCL59760.1"/>
    </source>
</evidence>
<dbReference type="InterPro" id="IPR000515">
    <property type="entry name" value="MetI-like"/>
</dbReference>
<keyword evidence="2 7" id="KW-0813">Transport</keyword>
<evidence type="ECO:0000256" key="5">
    <source>
        <dbReference type="ARBA" id="ARBA00022989"/>
    </source>
</evidence>
<dbReference type="EMBL" id="SLUN01000038">
    <property type="protein sequence ID" value="TCL59760.1"/>
    <property type="molecule type" value="Genomic_DNA"/>
</dbReference>
<feature type="transmembrane region" description="Helical" evidence="7">
    <location>
        <begin position="12"/>
        <end position="34"/>
    </location>
</feature>
<name>A0A4R1R2Y8_HYDET</name>
<evidence type="ECO:0000256" key="3">
    <source>
        <dbReference type="ARBA" id="ARBA00022475"/>
    </source>
</evidence>
<keyword evidence="4 7" id="KW-0812">Transmembrane</keyword>
<dbReference type="PANTHER" id="PTHR43005">
    <property type="entry name" value="BLR7065 PROTEIN"/>
    <property type="match status" value="1"/>
</dbReference>
<evidence type="ECO:0000256" key="2">
    <source>
        <dbReference type="ARBA" id="ARBA00022448"/>
    </source>
</evidence>
<sequence>MKQDCNADQNQLTGFWFVLPALLFMAAFIGYPIVYNLILSFQDVGVMTLNNPVKEWVGYRNYLQLLGDPLLKTVLANTFYYTIACIVLQFSIGFALALLFNRSFRLAKSIRSLIMIAWLMPVTITGLIFKFIFSTNGGLINEFLLGLHWLSKPIEWLLQPSTAIWALIITNTWIGIPFNMILLITGLSTIPREVYESASIDGASPWQQFIHVTAPLLKPAIEAVLILGFIYTFKVFDLVYVMTKGGPVNATEVLSTFSYRLSFTEFSFSKGAAVANILFIVLFMVSLGYLRLIREEEGM</sequence>
<evidence type="ECO:0000256" key="7">
    <source>
        <dbReference type="RuleBase" id="RU363032"/>
    </source>
</evidence>
<evidence type="ECO:0000256" key="4">
    <source>
        <dbReference type="ARBA" id="ARBA00022692"/>
    </source>
</evidence>
<comment type="similarity">
    <text evidence="7">Belongs to the binding-protein-dependent transport system permease family.</text>
</comment>
<feature type="transmembrane region" description="Helical" evidence="7">
    <location>
        <begin position="163"/>
        <end position="188"/>
    </location>
</feature>
<dbReference type="AlphaFoldDB" id="A0A4R1R2Y8"/>
<gene>
    <name evidence="9" type="ORF">EDC14_103853</name>
</gene>
<feature type="transmembrane region" description="Helical" evidence="7">
    <location>
        <begin position="209"/>
        <end position="233"/>
    </location>
</feature>
<comment type="caution">
    <text evidence="9">The sequence shown here is derived from an EMBL/GenBank/DDBJ whole genome shotgun (WGS) entry which is preliminary data.</text>
</comment>
<dbReference type="GO" id="GO:0055085">
    <property type="term" value="P:transmembrane transport"/>
    <property type="evidence" value="ECO:0007669"/>
    <property type="project" value="InterPro"/>
</dbReference>
<keyword evidence="5 7" id="KW-1133">Transmembrane helix</keyword>
<keyword evidence="3" id="KW-1003">Cell membrane</keyword>
<comment type="subcellular location">
    <subcellularLocation>
        <location evidence="1 7">Cell membrane</location>
        <topology evidence="1 7">Multi-pass membrane protein</topology>
    </subcellularLocation>
</comment>
<dbReference type="Proteomes" id="UP000295008">
    <property type="component" value="Unassembled WGS sequence"/>
</dbReference>